<dbReference type="CDD" id="cd18037">
    <property type="entry name" value="DEXSc_Pif1_like"/>
    <property type="match status" value="1"/>
</dbReference>
<dbReference type="Pfam" id="PF21530">
    <property type="entry name" value="Pif1_2B_dom"/>
    <property type="match status" value="1"/>
</dbReference>
<keyword evidence="3" id="KW-0378">Hydrolase</keyword>
<evidence type="ECO:0000256" key="2">
    <source>
        <dbReference type="ARBA" id="ARBA00022763"/>
    </source>
</evidence>
<dbReference type="PANTHER" id="PTHR47642:SF5">
    <property type="entry name" value="ATP-DEPENDENT DNA HELICASE"/>
    <property type="match status" value="1"/>
</dbReference>
<feature type="domain" description="AAA+ ATPase" evidence="9">
    <location>
        <begin position="15"/>
        <end position="163"/>
    </location>
</feature>
<dbReference type="STRING" id="1798661.A3D65_03965"/>
<keyword evidence="7" id="KW-0234">DNA repair</keyword>
<dbReference type="Gene3D" id="3.40.50.300">
    <property type="entry name" value="P-loop containing nucleotide triphosphate hydrolases"/>
    <property type="match status" value="1"/>
</dbReference>
<comment type="caution">
    <text evidence="10">The sequence shown here is derived from an EMBL/GenBank/DDBJ whole genome shotgun (WGS) entry which is preliminary data.</text>
</comment>
<dbReference type="GO" id="GO:0003678">
    <property type="term" value="F:DNA helicase activity"/>
    <property type="evidence" value="ECO:0007669"/>
    <property type="project" value="InterPro"/>
</dbReference>
<dbReference type="InterPro" id="IPR027417">
    <property type="entry name" value="P-loop_NTPase"/>
</dbReference>
<evidence type="ECO:0000256" key="5">
    <source>
        <dbReference type="ARBA" id="ARBA00022840"/>
    </source>
</evidence>
<keyword evidence="8" id="KW-0413">Isomerase</keyword>
<dbReference type="Pfam" id="PF05970">
    <property type="entry name" value="PIF1"/>
    <property type="match status" value="1"/>
</dbReference>
<evidence type="ECO:0000256" key="3">
    <source>
        <dbReference type="ARBA" id="ARBA00022801"/>
    </source>
</evidence>
<evidence type="ECO:0000256" key="6">
    <source>
        <dbReference type="ARBA" id="ARBA00023125"/>
    </source>
</evidence>
<dbReference type="Pfam" id="PF14493">
    <property type="entry name" value="HTH_40"/>
    <property type="match status" value="1"/>
</dbReference>
<keyword evidence="2" id="KW-0227">DNA damage</keyword>
<dbReference type="CDD" id="cd18809">
    <property type="entry name" value="SF1_C_RecD"/>
    <property type="match status" value="1"/>
</dbReference>
<accession>A0A1G2D9J8</accession>
<dbReference type="AlphaFoldDB" id="A0A1G2D9J8"/>
<dbReference type="GO" id="GO:0000723">
    <property type="term" value="P:telomere maintenance"/>
    <property type="evidence" value="ECO:0007669"/>
    <property type="project" value="InterPro"/>
</dbReference>
<evidence type="ECO:0000313" key="11">
    <source>
        <dbReference type="Proteomes" id="UP000177996"/>
    </source>
</evidence>
<evidence type="ECO:0000313" key="10">
    <source>
        <dbReference type="EMBL" id="OGZ10223.1"/>
    </source>
</evidence>
<keyword evidence="6" id="KW-0238">DNA-binding</keyword>
<evidence type="ECO:0000256" key="1">
    <source>
        <dbReference type="ARBA" id="ARBA00022741"/>
    </source>
</evidence>
<dbReference type="Gene3D" id="2.30.30.940">
    <property type="match status" value="1"/>
</dbReference>
<name>A0A1G2D9J8_9BACT</name>
<protein>
    <recommendedName>
        <fullName evidence="9">AAA+ ATPase domain-containing protein</fullName>
    </recommendedName>
</protein>
<reference evidence="10 11" key="1">
    <citation type="journal article" date="2016" name="Nat. Commun.">
        <title>Thousands of microbial genomes shed light on interconnected biogeochemical processes in an aquifer system.</title>
        <authorList>
            <person name="Anantharaman K."/>
            <person name="Brown C.T."/>
            <person name="Hug L.A."/>
            <person name="Sharon I."/>
            <person name="Castelle C.J."/>
            <person name="Probst A.J."/>
            <person name="Thomas B.C."/>
            <person name="Singh A."/>
            <person name="Wilkins M.J."/>
            <person name="Karaoz U."/>
            <person name="Brodie E.L."/>
            <person name="Williams K.H."/>
            <person name="Hubbard S.S."/>
            <person name="Banfield J.F."/>
        </authorList>
    </citation>
    <scope>NUCLEOTIDE SEQUENCE [LARGE SCALE GENOMIC DNA]</scope>
</reference>
<evidence type="ECO:0000256" key="8">
    <source>
        <dbReference type="ARBA" id="ARBA00023235"/>
    </source>
</evidence>
<keyword evidence="1" id="KW-0547">Nucleotide-binding</keyword>
<dbReference type="SMART" id="SM00382">
    <property type="entry name" value="AAA"/>
    <property type="match status" value="1"/>
</dbReference>
<keyword evidence="5" id="KW-0067">ATP-binding</keyword>
<keyword evidence="4" id="KW-0347">Helicase</keyword>
<evidence type="ECO:0000256" key="4">
    <source>
        <dbReference type="ARBA" id="ARBA00022806"/>
    </source>
</evidence>
<dbReference type="InterPro" id="IPR029491">
    <property type="entry name" value="Helicase_HTH"/>
</dbReference>
<dbReference type="Proteomes" id="UP000177996">
    <property type="component" value="Unassembled WGS sequence"/>
</dbReference>
<proteinExistence type="predicted"/>
<sequence length="635" mass="70290">MFKMTQDSALAIMKTGANVFLTGEPGSGKTHTVNAYIRYLREHDIEPSITASTGIAATHVGGMTIHSWGGIGIRKMVTEYDLDQLGTIEPLVRRMRNAKVLIIDEISMLGGDILGMVERVTRALRHREAPFGGLHVILVGDFFQLPPILEQGLPAQFCFNSPAWASANPLVCYLSEQHRHEDAAFLSTLTAIRRGELDDSVFEYLGERHVVRGAHPTDIPELHTHNVDVDAKNRAELDKIAGDEKMFLMETKGSAARVAQLIKGCLSPEELVLKVGASVMFTKNNFETGYVNGTLGTVTGFDKDTGYPTVTTKEGEVFTAVPSEWSVADNGKVLATITQIPLRLAWAITVHKSQGMSLDAAVMDLSRAFEYGQGYVALSRVRTFSGLHILGINQRAFEVHPLVLANDQTFRERSREAEDAFARMPKEELETLHKNFIFAMDGKLKKKTQAEMQKKKGADTDTYDETLVLVGEGKTLREIAKLRGRTEGTIVEHLEKLALLGKLPPLDSENFGGIDKRACEAIRTAINKVGSEYLKPIFLELGERYPYEIIRLVRLEFGPPAKRDEKETKRGNVGARTTLREKPANLGTKWGKAEEEQLTALFREGVKTKDIAQKLSRLPGGIRARLKKLGLVEGV</sequence>
<dbReference type="EMBL" id="MHLL01000011">
    <property type="protein sequence ID" value="OGZ10223.1"/>
    <property type="molecule type" value="Genomic_DNA"/>
</dbReference>
<evidence type="ECO:0000256" key="7">
    <source>
        <dbReference type="ARBA" id="ARBA00023204"/>
    </source>
</evidence>
<organism evidence="10 11">
    <name type="scientific">Candidatus Lloydbacteria bacterium RIFCSPHIGHO2_02_FULL_50_13</name>
    <dbReference type="NCBI Taxonomy" id="1798661"/>
    <lineage>
        <taxon>Bacteria</taxon>
        <taxon>Candidatus Lloydiibacteriota</taxon>
    </lineage>
</organism>
<dbReference type="SUPFAM" id="SSF52540">
    <property type="entry name" value="P-loop containing nucleoside triphosphate hydrolases"/>
    <property type="match status" value="2"/>
</dbReference>
<dbReference type="InterPro" id="IPR003593">
    <property type="entry name" value="AAA+_ATPase"/>
</dbReference>
<dbReference type="InterPro" id="IPR049163">
    <property type="entry name" value="Pif1-like_2B_dom"/>
</dbReference>
<dbReference type="GO" id="GO:0006281">
    <property type="term" value="P:DNA repair"/>
    <property type="evidence" value="ECO:0007669"/>
    <property type="project" value="InterPro"/>
</dbReference>
<dbReference type="InterPro" id="IPR010285">
    <property type="entry name" value="DNA_helicase_pif1-like_DEAD"/>
</dbReference>
<dbReference type="Gene3D" id="1.10.10.1390">
    <property type="entry name" value="ATP-dependent DNA helicase RecQ"/>
    <property type="match status" value="1"/>
</dbReference>
<evidence type="ECO:0000259" key="9">
    <source>
        <dbReference type="SMART" id="SM00382"/>
    </source>
</evidence>
<dbReference type="PANTHER" id="PTHR47642">
    <property type="entry name" value="ATP-DEPENDENT DNA HELICASE"/>
    <property type="match status" value="1"/>
</dbReference>
<gene>
    <name evidence="10" type="ORF">A3D65_03965</name>
</gene>
<dbReference type="InterPro" id="IPR051055">
    <property type="entry name" value="PIF1_helicase"/>
</dbReference>